<proteinExistence type="predicted"/>
<feature type="domain" description="Helix-hairpin-helix DNA-binding motif class 1" evidence="2">
    <location>
        <begin position="60"/>
        <end position="79"/>
    </location>
</feature>
<dbReference type="InterPro" id="IPR051675">
    <property type="entry name" value="Endo/Exo/Phosphatase_dom_1"/>
</dbReference>
<dbReference type="Pfam" id="PF12836">
    <property type="entry name" value="HHH_3"/>
    <property type="match status" value="1"/>
</dbReference>
<dbReference type="InterPro" id="IPR003583">
    <property type="entry name" value="Hlx-hairpin-Hlx_DNA-bd_motif"/>
</dbReference>
<gene>
    <name evidence="3" type="ORF">VSS37_17220</name>
</gene>
<dbReference type="Proteomes" id="UP001308005">
    <property type="component" value="Unassembled WGS sequence"/>
</dbReference>
<accession>A0ABU6D336</accession>
<feature type="compositionally biased region" description="Basic and acidic residues" evidence="1">
    <location>
        <begin position="150"/>
        <end position="175"/>
    </location>
</feature>
<organism evidence="3 4">
    <name type="scientific">Candidatus Thiothrix phosphatis</name>
    <dbReference type="NCBI Taxonomy" id="3112415"/>
    <lineage>
        <taxon>Bacteria</taxon>
        <taxon>Pseudomonadati</taxon>
        <taxon>Pseudomonadota</taxon>
        <taxon>Gammaproteobacteria</taxon>
        <taxon>Thiotrichales</taxon>
        <taxon>Thiotrichaceae</taxon>
        <taxon>Thiothrix</taxon>
    </lineage>
</organism>
<keyword evidence="4" id="KW-1185">Reference proteome</keyword>
<dbReference type="SMART" id="SM00278">
    <property type="entry name" value="HhH1"/>
    <property type="match status" value="2"/>
</dbReference>
<reference evidence="4" key="1">
    <citation type="submission" date="2023-07" db="EMBL/GenBank/DDBJ databases">
        <title>The carbon used by Thiothrix.</title>
        <authorList>
            <person name="Chen L."/>
        </authorList>
    </citation>
    <scope>NUCLEOTIDE SEQUENCE [LARGE SCALE GENOMIC DNA]</scope>
</reference>
<feature type="region of interest" description="Disordered" evidence="1">
    <location>
        <begin position="116"/>
        <end position="175"/>
    </location>
</feature>
<dbReference type="EMBL" id="JAYMYJ010000142">
    <property type="protein sequence ID" value="MEB4592728.1"/>
    <property type="molecule type" value="Genomic_DNA"/>
</dbReference>
<dbReference type="RefSeq" id="WP_324697185.1">
    <property type="nucleotide sequence ID" value="NZ_JAYMYJ010000142.1"/>
</dbReference>
<sequence>MRIKELTETISASIVTPSTISKKGQLMKKAVFAATVIASLFIAPAVMAESLVNINKADAAALDALDGIGSKKAEAIVAYRTEHGEFKTLEELKEVPGIGDGIYKKIEKDISLTDDVTASSTLEKTDQEKTAKDDAKPDDKAKGAAGETGEQGKKAEAAPKSEKTPDKQTAKADKS</sequence>
<evidence type="ECO:0000313" key="3">
    <source>
        <dbReference type="EMBL" id="MEB4592728.1"/>
    </source>
</evidence>
<dbReference type="SUPFAM" id="SSF47781">
    <property type="entry name" value="RuvA domain 2-like"/>
    <property type="match status" value="1"/>
</dbReference>
<feature type="compositionally biased region" description="Basic and acidic residues" evidence="1">
    <location>
        <begin position="123"/>
        <end position="142"/>
    </location>
</feature>
<comment type="caution">
    <text evidence="3">The sequence shown here is derived from an EMBL/GenBank/DDBJ whole genome shotgun (WGS) entry which is preliminary data.</text>
</comment>
<dbReference type="NCBIfam" id="TIGR00426">
    <property type="entry name" value="competence protein ComEA helix-hairpin-helix repeat region"/>
    <property type="match status" value="1"/>
</dbReference>
<evidence type="ECO:0000259" key="2">
    <source>
        <dbReference type="SMART" id="SM00278"/>
    </source>
</evidence>
<dbReference type="PANTHER" id="PTHR21180:SF32">
    <property type="entry name" value="ENDONUCLEASE_EXONUCLEASE_PHOSPHATASE FAMILY DOMAIN-CONTAINING PROTEIN 1"/>
    <property type="match status" value="1"/>
</dbReference>
<evidence type="ECO:0000256" key="1">
    <source>
        <dbReference type="SAM" id="MobiDB-lite"/>
    </source>
</evidence>
<feature type="domain" description="Helix-hairpin-helix DNA-binding motif class 1" evidence="2">
    <location>
        <begin position="90"/>
        <end position="109"/>
    </location>
</feature>
<dbReference type="Gene3D" id="1.10.150.280">
    <property type="entry name" value="AF1531-like domain"/>
    <property type="match status" value="1"/>
</dbReference>
<dbReference type="PANTHER" id="PTHR21180">
    <property type="entry name" value="ENDONUCLEASE/EXONUCLEASE/PHOSPHATASE FAMILY DOMAIN-CONTAINING PROTEIN 1"/>
    <property type="match status" value="1"/>
</dbReference>
<evidence type="ECO:0000313" key="4">
    <source>
        <dbReference type="Proteomes" id="UP001308005"/>
    </source>
</evidence>
<protein>
    <submittedName>
        <fullName evidence="3">Helix-hairpin-helix domain-containing protein</fullName>
    </submittedName>
</protein>
<name>A0ABU6D336_9GAMM</name>
<dbReference type="InterPro" id="IPR004509">
    <property type="entry name" value="Competence_ComEA_HhH"/>
</dbReference>
<dbReference type="InterPro" id="IPR010994">
    <property type="entry name" value="RuvA_2-like"/>
</dbReference>